<gene>
    <name evidence="3" type="ORF">PV367_29675</name>
</gene>
<feature type="region of interest" description="Disordered" evidence="1">
    <location>
        <begin position="678"/>
        <end position="758"/>
    </location>
</feature>
<dbReference type="RefSeq" id="WP_319695697.1">
    <property type="nucleotide sequence ID" value="NZ_JARAWN010000238.1"/>
</dbReference>
<dbReference type="AlphaFoldDB" id="A0AAJ2UP58"/>
<accession>A0AAJ2UP58</accession>
<evidence type="ECO:0000313" key="4">
    <source>
        <dbReference type="Proteomes" id="UP001273589"/>
    </source>
</evidence>
<proteinExistence type="predicted"/>
<evidence type="ECO:0000313" key="3">
    <source>
        <dbReference type="EMBL" id="MDX3133860.1"/>
    </source>
</evidence>
<dbReference type="Proteomes" id="UP001273589">
    <property type="component" value="Unassembled WGS sequence"/>
</dbReference>
<keyword evidence="2" id="KW-1133">Transmembrane helix</keyword>
<evidence type="ECO:0000256" key="2">
    <source>
        <dbReference type="SAM" id="Phobius"/>
    </source>
</evidence>
<sequence>MTHPIPRTGRRLWGRIALALTGASVLTLTGLPGLPQEAEAAPKPGVRCDELYLKKTFPRTPANSGPPSSSNPYDAAPNDENYTFDNPDKAFDGLRPPTDEQLRKAGSSKRAIAKWKAAYAASGKPADRAMEIYARYNAQLKKATGYKDFNDYLRIRIIGNTGNRVKGDTFEARMVKKYNMVGPDWWCQDPMPYKDPKTGKTKYRIVDFRNRPRDWSVEGKSNGEIRNNQHQADRIIARQPGNRTTFSTITGAKTTKSTIDKIKAFDDELKQLRNTSRTQARIWEQRSNGIERTNKPNVYTNYDKRFNADPLKGGRGPIIDEALRSGRTPEEAKRLQKMYDANNGKGYFGRPGGIDFSSLEMNYVGEPVKGKGLDYSMKAEYVADPETNPGWGGDAKLTMASDSLFTWLALTPDKFWVNLNPDQPDTIMDSTFASTDAGRVLLEADLQLKHDFFKALDPKTDLGKRAWDGMAKRDGWPCLHSLRNWIEPGTAKVREQDGGIYILDAPLKLQTEPMDISTPGPGGAGCDLTKAETEQNDRVLKNTIVPLVEKWINTGPDYADLRRVYTSRVAAEWIRQKDQQEPTDYRQIINSNDVSRWPLRAPNQNWKKTDVYDRYVKIFKEGEFKYEISNGQDVYVYTVGGVDFSKSPKRNVTRVQFGLEHPGLDKTTRTSVQAVTTYRDTDTVFMGGNSNGTRPDPGDEDPAPEPTPTDSDKPRPSGTPSTPAPNPSTPGGGDQQSPPANRPDPDGDLADTGSGLPVGLLSGIAAAVVAAGGALVWWMRRRRAAEG</sequence>
<feature type="compositionally biased region" description="Low complexity" evidence="1">
    <location>
        <begin position="61"/>
        <end position="72"/>
    </location>
</feature>
<feature type="transmembrane region" description="Helical" evidence="2">
    <location>
        <begin position="758"/>
        <end position="778"/>
    </location>
</feature>
<name>A0AAJ2UP58_9ACTN</name>
<evidence type="ECO:0000256" key="1">
    <source>
        <dbReference type="SAM" id="MobiDB-lite"/>
    </source>
</evidence>
<feature type="region of interest" description="Disordered" evidence="1">
    <location>
        <begin position="57"/>
        <end position="84"/>
    </location>
</feature>
<organism evidence="3 4">
    <name type="scientific">Streptomyces europaeiscabiei</name>
    <dbReference type="NCBI Taxonomy" id="146819"/>
    <lineage>
        <taxon>Bacteria</taxon>
        <taxon>Bacillati</taxon>
        <taxon>Actinomycetota</taxon>
        <taxon>Actinomycetes</taxon>
        <taxon>Kitasatosporales</taxon>
        <taxon>Streptomycetaceae</taxon>
        <taxon>Streptomyces</taxon>
    </lineage>
</organism>
<keyword evidence="2" id="KW-0472">Membrane</keyword>
<comment type="caution">
    <text evidence="3">The sequence shown here is derived from an EMBL/GenBank/DDBJ whole genome shotgun (WGS) entry which is preliminary data.</text>
</comment>
<reference evidence="3" key="1">
    <citation type="journal article" date="2023" name="Microb. Genom.">
        <title>Mesoterricola silvestris gen. nov., sp. nov., Mesoterricola sediminis sp. nov., Geothrix oryzae sp. nov., Geothrix edaphica sp. nov., Geothrix rubra sp. nov., and Geothrix limicola sp. nov., six novel members of Acidobacteriota isolated from soils.</title>
        <authorList>
            <person name="Weisberg A.J."/>
            <person name="Pearce E."/>
            <person name="Kramer C.G."/>
            <person name="Chang J.H."/>
            <person name="Clarke C.R."/>
        </authorList>
    </citation>
    <scope>NUCLEOTIDE SEQUENCE</scope>
    <source>
        <strain evidence="3">ND06-05F</strain>
    </source>
</reference>
<keyword evidence="2" id="KW-0812">Transmembrane</keyword>
<protein>
    <submittedName>
        <fullName evidence="3">Uncharacterized protein</fullName>
    </submittedName>
</protein>
<dbReference type="EMBL" id="JARAWN010000238">
    <property type="protein sequence ID" value="MDX3133860.1"/>
    <property type="molecule type" value="Genomic_DNA"/>
</dbReference>